<evidence type="ECO:0000313" key="3">
    <source>
        <dbReference type="Proteomes" id="UP000266841"/>
    </source>
</evidence>
<sequence>SRKPSIIAVDDGDDNDDMIGPHRADSPEEAWAGRRLAGGGRDEDCGASPPADCFFCSKIGQTSMQEAIFLVRGFHPTTNEYSRELPLKIIQNSQKMLGYLDSIVEDTEVG</sequence>
<evidence type="ECO:0000313" key="2">
    <source>
        <dbReference type="EMBL" id="EJK56861.1"/>
    </source>
</evidence>
<evidence type="ECO:0000256" key="1">
    <source>
        <dbReference type="SAM" id="MobiDB-lite"/>
    </source>
</evidence>
<feature type="non-terminal residue" evidence="2">
    <location>
        <position position="1"/>
    </location>
</feature>
<dbReference type="Proteomes" id="UP000266841">
    <property type="component" value="Unassembled WGS sequence"/>
</dbReference>
<comment type="caution">
    <text evidence="2">The sequence shown here is derived from an EMBL/GenBank/DDBJ whole genome shotgun (WGS) entry which is preliminary data.</text>
</comment>
<gene>
    <name evidence="2" type="ORF">THAOC_23164</name>
</gene>
<proteinExistence type="predicted"/>
<name>K0S7H3_THAOC</name>
<dbReference type="EMBL" id="AGNL01030294">
    <property type="protein sequence ID" value="EJK56861.1"/>
    <property type="molecule type" value="Genomic_DNA"/>
</dbReference>
<reference evidence="2 3" key="1">
    <citation type="journal article" date="2012" name="Genome Biol.">
        <title>Genome and low-iron response of an oceanic diatom adapted to chronic iron limitation.</title>
        <authorList>
            <person name="Lommer M."/>
            <person name="Specht M."/>
            <person name="Roy A.S."/>
            <person name="Kraemer L."/>
            <person name="Andreson R."/>
            <person name="Gutowska M.A."/>
            <person name="Wolf J."/>
            <person name="Bergner S.V."/>
            <person name="Schilhabel M.B."/>
            <person name="Klostermeier U.C."/>
            <person name="Beiko R.G."/>
            <person name="Rosenstiel P."/>
            <person name="Hippler M."/>
            <person name="Laroche J."/>
        </authorList>
    </citation>
    <scope>NUCLEOTIDE SEQUENCE [LARGE SCALE GENOMIC DNA]</scope>
    <source>
        <strain evidence="2 3">CCMP1005</strain>
    </source>
</reference>
<organism evidence="2 3">
    <name type="scientific">Thalassiosira oceanica</name>
    <name type="common">Marine diatom</name>
    <dbReference type="NCBI Taxonomy" id="159749"/>
    <lineage>
        <taxon>Eukaryota</taxon>
        <taxon>Sar</taxon>
        <taxon>Stramenopiles</taxon>
        <taxon>Ochrophyta</taxon>
        <taxon>Bacillariophyta</taxon>
        <taxon>Coscinodiscophyceae</taxon>
        <taxon>Thalassiosirophycidae</taxon>
        <taxon>Thalassiosirales</taxon>
        <taxon>Thalassiosiraceae</taxon>
        <taxon>Thalassiosira</taxon>
    </lineage>
</organism>
<keyword evidence="3" id="KW-1185">Reference proteome</keyword>
<protein>
    <submittedName>
        <fullName evidence="2">Uncharacterized protein</fullName>
    </submittedName>
</protein>
<accession>K0S7H3</accession>
<dbReference type="AlphaFoldDB" id="K0S7H3"/>
<feature type="region of interest" description="Disordered" evidence="1">
    <location>
        <begin position="1"/>
        <end position="30"/>
    </location>
</feature>